<gene>
    <name evidence="1" type="ORF">CUN59_04825</name>
</gene>
<proteinExistence type="predicted"/>
<dbReference type="NCBIfam" id="NF045587">
    <property type="entry name" value="T4P_biogen_EbsA"/>
    <property type="match status" value="1"/>
</dbReference>
<protein>
    <submittedName>
        <fullName evidence="1">Uncharacterized protein</fullName>
    </submittedName>
</protein>
<accession>A0A2S6CY10</accession>
<dbReference type="Proteomes" id="UP000239589">
    <property type="component" value="Unassembled WGS sequence"/>
</dbReference>
<sequence>MSSSFDQLQPASQHQTAVYLPYIQGNKRNLLPYAISLYQKGVLEGDRKIEASDNIPFVASWNVATLPSDLTRCRMQFDANSELTYEVMMASYEFITFLIELMENYKRHRITDFSKPFYRKLLCADDDKRLTIDG</sequence>
<dbReference type="EMBL" id="PGEM01000027">
    <property type="protein sequence ID" value="PPJ64470.1"/>
    <property type="molecule type" value="Genomic_DNA"/>
</dbReference>
<dbReference type="OrthoDB" id="512629at2"/>
<evidence type="ECO:0000313" key="1">
    <source>
        <dbReference type="EMBL" id="PPJ64470.1"/>
    </source>
</evidence>
<evidence type="ECO:0000313" key="2">
    <source>
        <dbReference type="Proteomes" id="UP000239589"/>
    </source>
</evidence>
<dbReference type="InterPro" id="IPR054652">
    <property type="entry name" value="T4P_EbsA-like"/>
</dbReference>
<name>A0A2S6CY10_9CYAN</name>
<organism evidence="1 2">
    <name type="scientific">Cuspidothrix issatschenkoi CHARLIE-1</name>
    <dbReference type="NCBI Taxonomy" id="2052836"/>
    <lineage>
        <taxon>Bacteria</taxon>
        <taxon>Bacillati</taxon>
        <taxon>Cyanobacteriota</taxon>
        <taxon>Cyanophyceae</taxon>
        <taxon>Nostocales</taxon>
        <taxon>Aphanizomenonaceae</taxon>
        <taxon>Cuspidothrix</taxon>
    </lineage>
</organism>
<comment type="caution">
    <text evidence="1">The sequence shown here is derived from an EMBL/GenBank/DDBJ whole genome shotgun (WGS) entry which is preliminary data.</text>
</comment>
<dbReference type="RefSeq" id="WP_104386768.1">
    <property type="nucleotide sequence ID" value="NZ_PGEM01000027.1"/>
</dbReference>
<keyword evidence="2" id="KW-1185">Reference proteome</keyword>
<dbReference type="AlphaFoldDB" id="A0A2S6CY10"/>
<reference evidence="1 2" key="1">
    <citation type="submission" date="2018-02" db="EMBL/GenBank/DDBJ databases">
        <title>Discovery of a pederin family compound in a non-symbiotic bloom-forming cyanobacterium.</title>
        <authorList>
            <person name="Kust A."/>
            <person name="Mares J."/>
            <person name="Jokela J."/>
            <person name="Urajova P."/>
            <person name="Hajek J."/>
            <person name="Saurav K."/>
            <person name="Voracova K."/>
            <person name="Fewer D.P."/>
            <person name="Haapaniemi E."/>
            <person name="Permi P."/>
            <person name="Rehakova K."/>
            <person name="Sivonen K."/>
            <person name="Hrouzek P."/>
        </authorList>
    </citation>
    <scope>NUCLEOTIDE SEQUENCE [LARGE SCALE GENOMIC DNA]</scope>
    <source>
        <strain evidence="1 2">CHARLIE-1</strain>
    </source>
</reference>